<protein>
    <submittedName>
        <fullName evidence="2">Uncharacterized protein</fullName>
    </submittedName>
</protein>
<name>A0A803NF13_CHEQI</name>
<keyword evidence="3" id="KW-1185">Reference proteome</keyword>
<accession>A0A803NF13</accession>
<sequence>MTPTTTTTGVDTERFYSVLRDTVHKPSEPLQVDKDTSGQHSTKTPSSTLPNVIAVNDSPIRFTNVGILAPNLIFMAFHEMGNVHRRKATYCTRTKKFTC</sequence>
<dbReference type="Proteomes" id="UP000596660">
    <property type="component" value="Unplaced"/>
</dbReference>
<dbReference type="Gramene" id="AUR62044719-RA">
    <property type="protein sequence ID" value="AUR62044719-RA:cds"/>
    <property type="gene ID" value="AUR62044719"/>
</dbReference>
<reference evidence="2" key="2">
    <citation type="submission" date="2021-03" db="UniProtKB">
        <authorList>
            <consortium name="EnsemblPlants"/>
        </authorList>
    </citation>
    <scope>IDENTIFICATION</scope>
</reference>
<organism evidence="2 3">
    <name type="scientific">Chenopodium quinoa</name>
    <name type="common">Quinoa</name>
    <dbReference type="NCBI Taxonomy" id="63459"/>
    <lineage>
        <taxon>Eukaryota</taxon>
        <taxon>Viridiplantae</taxon>
        <taxon>Streptophyta</taxon>
        <taxon>Embryophyta</taxon>
        <taxon>Tracheophyta</taxon>
        <taxon>Spermatophyta</taxon>
        <taxon>Magnoliopsida</taxon>
        <taxon>eudicotyledons</taxon>
        <taxon>Gunneridae</taxon>
        <taxon>Pentapetalae</taxon>
        <taxon>Caryophyllales</taxon>
        <taxon>Chenopodiaceae</taxon>
        <taxon>Chenopodioideae</taxon>
        <taxon>Atripliceae</taxon>
        <taxon>Chenopodium</taxon>
    </lineage>
</organism>
<reference evidence="2" key="1">
    <citation type="journal article" date="2017" name="Nature">
        <title>The genome of Chenopodium quinoa.</title>
        <authorList>
            <person name="Jarvis D.E."/>
            <person name="Ho Y.S."/>
            <person name="Lightfoot D.J."/>
            <person name="Schmoeckel S.M."/>
            <person name="Li B."/>
            <person name="Borm T.J.A."/>
            <person name="Ohyanagi H."/>
            <person name="Mineta K."/>
            <person name="Michell C.T."/>
            <person name="Saber N."/>
            <person name="Kharbatia N.M."/>
            <person name="Rupper R.R."/>
            <person name="Sharp A.R."/>
            <person name="Dally N."/>
            <person name="Boughton B.A."/>
            <person name="Woo Y.H."/>
            <person name="Gao G."/>
            <person name="Schijlen E.G.W.M."/>
            <person name="Guo X."/>
            <person name="Momin A.A."/>
            <person name="Negrao S."/>
            <person name="Al-Babili S."/>
            <person name="Gehring C."/>
            <person name="Roessner U."/>
            <person name="Jung C."/>
            <person name="Murphy K."/>
            <person name="Arold S.T."/>
            <person name="Gojobori T."/>
            <person name="van der Linden C.G."/>
            <person name="van Loo E.N."/>
            <person name="Jellen E.N."/>
            <person name="Maughan P.J."/>
            <person name="Tester M."/>
        </authorList>
    </citation>
    <scope>NUCLEOTIDE SEQUENCE [LARGE SCALE GENOMIC DNA]</scope>
    <source>
        <strain evidence="2">cv. PI 614886</strain>
    </source>
</reference>
<dbReference type="AlphaFoldDB" id="A0A803NF13"/>
<evidence type="ECO:0000313" key="2">
    <source>
        <dbReference type="EnsemblPlants" id="AUR62044719-RA:cds"/>
    </source>
</evidence>
<dbReference type="EnsemblPlants" id="AUR62044719-RA">
    <property type="protein sequence ID" value="AUR62044719-RA:cds"/>
    <property type="gene ID" value="AUR62044719"/>
</dbReference>
<feature type="compositionally biased region" description="Polar residues" evidence="1">
    <location>
        <begin position="38"/>
        <end position="50"/>
    </location>
</feature>
<feature type="region of interest" description="Disordered" evidence="1">
    <location>
        <begin position="26"/>
        <end position="50"/>
    </location>
</feature>
<evidence type="ECO:0000313" key="3">
    <source>
        <dbReference type="Proteomes" id="UP000596660"/>
    </source>
</evidence>
<proteinExistence type="predicted"/>
<feature type="compositionally biased region" description="Basic and acidic residues" evidence="1">
    <location>
        <begin position="26"/>
        <end position="37"/>
    </location>
</feature>
<evidence type="ECO:0000256" key="1">
    <source>
        <dbReference type="SAM" id="MobiDB-lite"/>
    </source>
</evidence>